<organism evidence="10 11">
    <name type="scientific">Ancylobacter novellus</name>
    <name type="common">Thiobacillus novellus</name>
    <dbReference type="NCBI Taxonomy" id="921"/>
    <lineage>
        <taxon>Bacteria</taxon>
        <taxon>Pseudomonadati</taxon>
        <taxon>Pseudomonadota</taxon>
        <taxon>Alphaproteobacteria</taxon>
        <taxon>Hyphomicrobiales</taxon>
        <taxon>Xanthobacteraceae</taxon>
        <taxon>Ancylobacter</taxon>
    </lineage>
</organism>
<feature type="transmembrane region" description="Helical" evidence="8">
    <location>
        <begin position="181"/>
        <end position="199"/>
    </location>
</feature>
<evidence type="ECO:0000256" key="7">
    <source>
        <dbReference type="ARBA" id="ARBA00023136"/>
    </source>
</evidence>
<feature type="transmembrane region" description="Helical" evidence="8">
    <location>
        <begin position="104"/>
        <end position="130"/>
    </location>
</feature>
<dbReference type="CDD" id="cd01118">
    <property type="entry name" value="ArsB_permease"/>
    <property type="match status" value="1"/>
</dbReference>
<feature type="transmembrane region" description="Helical" evidence="8">
    <location>
        <begin position="142"/>
        <end position="161"/>
    </location>
</feature>
<dbReference type="GO" id="GO:0005886">
    <property type="term" value="C:plasma membrane"/>
    <property type="evidence" value="ECO:0007669"/>
    <property type="project" value="UniProtKB-SubCell"/>
</dbReference>
<feature type="transmembrane region" description="Helical" evidence="8">
    <location>
        <begin position="220"/>
        <end position="242"/>
    </location>
</feature>
<name>A0A2W5M8L0_ANCNO</name>
<evidence type="ECO:0000256" key="5">
    <source>
        <dbReference type="ARBA" id="ARBA00022692"/>
    </source>
</evidence>
<dbReference type="InterPro" id="IPR004680">
    <property type="entry name" value="Cit_transptr-like_dom"/>
</dbReference>
<feature type="transmembrane region" description="Helical" evidence="8">
    <location>
        <begin position="398"/>
        <end position="418"/>
    </location>
</feature>
<keyword evidence="6 8" id="KW-1133">Transmembrane helix</keyword>
<evidence type="ECO:0000259" key="9">
    <source>
        <dbReference type="Pfam" id="PF03600"/>
    </source>
</evidence>
<keyword evidence="3" id="KW-0813">Transport</keyword>
<evidence type="ECO:0000256" key="4">
    <source>
        <dbReference type="ARBA" id="ARBA00022475"/>
    </source>
</evidence>
<comment type="caution">
    <text evidence="10">The sequence shown here is derived from an EMBL/GenBank/DDBJ whole genome shotgun (WGS) entry which is preliminary data.</text>
</comment>
<keyword evidence="5 8" id="KW-0812">Transmembrane</keyword>
<evidence type="ECO:0000256" key="2">
    <source>
        <dbReference type="ARBA" id="ARBA00009843"/>
    </source>
</evidence>
<dbReference type="EMBL" id="QFPN01000007">
    <property type="protein sequence ID" value="PZQ13743.1"/>
    <property type="molecule type" value="Genomic_DNA"/>
</dbReference>
<evidence type="ECO:0000313" key="10">
    <source>
        <dbReference type="EMBL" id="PZQ13743.1"/>
    </source>
</evidence>
<evidence type="ECO:0000256" key="8">
    <source>
        <dbReference type="SAM" id="Phobius"/>
    </source>
</evidence>
<dbReference type="PRINTS" id="PR00758">
    <property type="entry name" value="ARSENICPUMP"/>
</dbReference>
<reference evidence="10 11" key="1">
    <citation type="submission" date="2017-08" db="EMBL/GenBank/DDBJ databases">
        <title>Infants hospitalized years apart are colonized by the same room-sourced microbial strains.</title>
        <authorList>
            <person name="Brooks B."/>
            <person name="Olm M.R."/>
            <person name="Firek B.A."/>
            <person name="Baker R."/>
            <person name="Thomas B.C."/>
            <person name="Morowitz M.J."/>
            <person name="Banfield J.F."/>
        </authorList>
    </citation>
    <scope>NUCLEOTIDE SEQUENCE [LARGE SCALE GENOMIC DNA]</scope>
    <source>
        <strain evidence="10">S2_005_003_R2_43</strain>
    </source>
</reference>
<dbReference type="Pfam" id="PF03600">
    <property type="entry name" value="CitMHS"/>
    <property type="match status" value="1"/>
</dbReference>
<comment type="subcellular location">
    <subcellularLocation>
        <location evidence="1">Cell membrane</location>
        <topology evidence="1">Multi-pass membrane protein</topology>
    </subcellularLocation>
</comment>
<dbReference type="PANTHER" id="PTHR43302:SF5">
    <property type="entry name" value="TRANSPORTER ARSB-RELATED"/>
    <property type="match status" value="1"/>
</dbReference>
<keyword evidence="4" id="KW-1003">Cell membrane</keyword>
<proteinExistence type="inferred from homology"/>
<gene>
    <name evidence="10" type="ORF">DI565_13665</name>
</gene>
<dbReference type="AlphaFoldDB" id="A0A2W5M8L0"/>
<evidence type="ECO:0000256" key="3">
    <source>
        <dbReference type="ARBA" id="ARBA00022448"/>
    </source>
</evidence>
<dbReference type="PANTHER" id="PTHR43302">
    <property type="entry name" value="TRANSPORTER ARSB-RELATED"/>
    <property type="match status" value="1"/>
</dbReference>
<feature type="transmembrane region" description="Helical" evidence="8">
    <location>
        <begin position="248"/>
        <end position="266"/>
    </location>
</feature>
<sequence length="419" mass="42507">MMDFGASSHLAIWGVAGAATLGVVLRPFGWPEAVWAVAGAALLAFTGLIGLDAVVEGMGRGFDVYLFLIGMMLLADVARREGLFDWLATFAVRHARGSAKRMFLLVYLVGAVVTVFLSNDATAVVLTPAVYAAAKAAKADPLPHLFVCAFIANAASFALPISNPANLVVFADRMPALGDWLARFALPSALSVAATYAALRFAFRKSLAEPISSEVESVDLGAAGRIAGVGVVATAIALTAASALGADLGFPTFACGVATALAALAVSRSGALDLVRGISWSVLPLVAGLFVLVVALERTGAIAALAGVLRDAAAVSEQGAAWGAGLAVALASNLVNNLPAGLIAASAVQQAGVSPEVASAVLIGVDIGPNLSITGSLATILWLAALRREGLDVSFWRFLRLGAVVMPPALLAALAGLAL</sequence>
<dbReference type="InterPro" id="IPR000802">
    <property type="entry name" value="Arsenical_pump_ArsB"/>
</dbReference>
<dbReference type="GO" id="GO:0015105">
    <property type="term" value="F:arsenite transmembrane transporter activity"/>
    <property type="evidence" value="ECO:0007669"/>
    <property type="project" value="InterPro"/>
</dbReference>
<evidence type="ECO:0000313" key="11">
    <source>
        <dbReference type="Proteomes" id="UP000249577"/>
    </source>
</evidence>
<dbReference type="Proteomes" id="UP000249577">
    <property type="component" value="Unassembled WGS sequence"/>
</dbReference>
<feature type="domain" description="Citrate transporter-like" evidence="9">
    <location>
        <begin position="30"/>
        <end position="356"/>
    </location>
</feature>
<feature type="transmembrane region" description="Helical" evidence="8">
    <location>
        <begin position="367"/>
        <end position="386"/>
    </location>
</feature>
<keyword evidence="7 8" id="KW-0472">Membrane</keyword>
<evidence type="ECO:0000256" key="1">
    <source>
        <dbReference type="ARBA" id="ARBA00004651"/>
    </source>
</evidence>
<comment type="similarity">
    <text evidence="2">Belongs to the CitM (TC 2.A.11) transporter family.</text>
</comment>
<protein>
    <submittedName>
        <fullName evidence="10">Arsenic transporter</fullName>
    </submittedName>
</protein>
<evidence type="ECO:0000256" key="6">
    <source>
        <dbReference type="ARBA" id="ARBA00022989"/>
    </source>
</evidence>
<feature type="transmembrane region" description="Helical" evidence="8">
    <location>
        <begin position="34"/>
        <end position="55"/>
    </location>
</feature>
<accession>A0A2W5M8L0</accession>